<protein>
    <recommendedName>
        <fullName evidence="3">NlpC/P60 domain-containing protein</fullName>
    </recommendedName>
</protein>
<proteinExistence type="predicted"/>
<dbReference type="InterPro" id="IPR023346">
    <property type="entry name" value="Lysozyme-like_dom_sf"/>
</dbReference>
<dbReference type="SUPFAM" id="SSF53955">
    <property type="entry name" value="Lysozyme-like"/>
    <property type="match status" value="1"/>
</dbReference>
<dbReference type="InterPro" id="IPR038765">
    <property type="entry name" value="Papain-like_cys_pep_sf"/>
</dbReference>
<reference evidence="1 2" key="1">
    <citation type="submission" date="2022-10" db="EMBL/GenBank/DDBJ databases">
        <title>The complete genomes of actinobacterial strains from the NBC collection.</title>
        <authorList>
            <person name="Joergensen T.S."/>
            <person name="Alvarez Arevalo M."/>
            <person name="Sterndorff E.B."/>
            <person name="Faurdal D."/>
            <person name="Vuksanovic O."/>
            <person name="Mourched A.-S."/>
            <person name="Charusanti P."/>
            <person name="Shaw S."/>
            <person name="Blin K."/>
            <person name="Weber T."/>
        </authorList>
    </citation>
    <scope>NUCLEOTIDE SEQUENCE [LARGE SCALE GENOMIC DNA]</scope>
    <source>
        <strain evidence="1 2">NBC 01774</strain>
    </source>
</reference>
<dbReference type="Proteomes" id="UP001344251">
    <property type="component" value="Chromosome"/>
</dbReference>
<dbReference type="SUPFAM" id="SSF54001">
    <property type="entry name" value="Cysteine proteinases"/>
    <property type="match status" value="1"/>
</dbReference>
<dbReference type="RefSeq" id="WP_326617158.1">
    <property type="nucleotide sequence ID" value="NZ_CP109106.1"/>
</dbReference>
<organism evidence="1 2">
    <name type="scientific">Streptomyces decoyicus</name>
    <dbReference type="NCBI Taxonomy" id="249567"/>
    <lineage>
        <taxon>Bacteria</taxon>
        <taxon>Bacillati</taxon>
        <taxon>Actinomycetota</taxon>
        <taxon>Actinomycetes</taxon>
        <taxon>Kitasatosporales</taxon>
        <taxon>Streptomycetaceae</taxon>
        <taxon>Streptomyces</taxon>
    </lineage>
</organism>
<dbReference type="EMBL" id="CP109106">
    <property type="protein sequence ID" value="WSB67811.1"/>
    <property type="molecule type" value="Genomic_DNA"/>
</dbReference>
<evidence type="ECO:0000313" key="1">
    <source>
        <dbReference type="EMBL" id="WSB67811.1"/>
    </source>
</evidence>
<keyword evidence="2" id="KW-1185">Reference proteome</keyword>
<evidence type="ECO:0000313" key="2">
    <source>
        <dbReference type="Proteomes" id="UP001344251"/>
    </source>
</evidence>
<name>A0ABZ1FCC8_9ACTN</name>
<dbReference type="Gene3D" id="3.90.1720.10">
    <property type="entry name" value="endopeptidase domain like (from Nostoc punctiforme)"/>
    <property type="match status" value="1"/>
</dbReference>
<sequence>MKPVFGWIGDKASWLWEKGIKPAFNKIKDLAGRTGEAFQMLRKVVADQWNGLVDTLKTPAKIIIDTVYNRGIVPLWNGVAGVTGAGKIKPVDLRGFHTGGIIPGYTPGVDNQVIAVGGGEAIMRPEWTRAVGPDYVNSMNAAARSGGVGAVRRAVGDGMPAFSTGGIVGLAKKTWDYATNPSALFDDMKSAANNLIGGLTQNPWVRNAGKIPGNALDALETKALSWLGLGSGGGVASIGRALKFAMGEAGKPYQWGGAGNPSWDCSGFMSGIQKVIEGKNPKGRIWSTFSFQGNHASAGWKRNVPAPFMIGITNRGKGHTAGTLAGVNVESRGGDGVVVGNRARGARNSLFDAMYGFMPSLANGGAMADVATAQQTARQMLGEFGWGDRQWAPLKALWQHESGWRWNAKNSSTGAYGIPQSLPASKMRSAGADYLTNAATQIKWGMGYIKHRPDYGTPARAWAKWQQRSPHWYDDGGYLQPGMTMVANGTGKPEPVFTAQQWDTLKANVGGGGTPNITVENHTYIGDRELTEFVDHRYVVHEQATARAINDGRWV</sequence>
<accession>A0ABZ1FCC8</accession>
<evidence type="ECO:0008006" key="3">
    <source>
        <dbReference type="Google" id="ProtNLM"/>
    </source>
</evidence>
<gene>
    <name evidence="1" type="ORF">OG863_07480</name>
</gene>